<gene>
    <name evidence="14" type="ORF">JK634_11200</name>
</gene>
<comment type="catalytic activity">
    <reaction evidence="10">
        <text>ATP + H2O = ADP + phosphate + H(+)</text>
        <dbReference type="Rhea" id="RHEA:13065"/>
        <dbReference type="ChEBI" id="CHEBI:15377"/>
        <dbReference type="ChEBI" id="CHEBI:15378"/>
        <dbReference type="ChEBI" id="CHEBI:30616"/>
        <dbReference type="ChEBI" id="CHEBI:43474"/>
        <dbReference type="ChEBI" id="CHEBI:456216"/>
        <dbReference type="EC" id="5.6.2.4"/>
    </reaction>
</comment>
<evidence type="ECO:0000256" key="3">
    <source>
        <dbReference type="ARBA" id="ARBA00022801"/>
    </source>
</evidence>
<dbReference type="Pfam" id="PF13361">
    <property type="entry name" value="UvrD_C"/>
    <property type="match status" value="1"/>
</dbReference>
<dbReference type="RefSeq" id="WP_202767736.1">
    <property type="nucleotide sequence ID" value="NZ_JAESWA010000022.1"/>
</dbReference>
<dbReference type="GO" id="GO:0016787">
    <property type="term" value="F:hydrolase activity"/>
    <property type="evidence" value="ECO:0007669"/>
    <property type="project" value="UniProtKB-UniRule"/>
</dbReference>
<dbReference type="SUPFAM" id="SSF52540">
    <property type="entry name" value="P-loop containing nucleoside triphosphate hydrolases"/>
    <property type="match status" value="1"/>
</dbReference>
<accession>A0A937FE65</accession>
<dbReference type="GO" id="GO:0033202">
    <property type="term" value="C:DNA helicase complex"/>
    <property type="evidence" value="ECO:0007669"/>
    <property type="project" value="TreeGrafter"/>
</dbReference>
<keyword evidence="4 11" id="KW-0347">Helicase</keyword>
<comment type="catalytic activity">
    <reaction evidence="8">
        <text>Couples ATP hydrolysis with the unwinding of duplex DNA by translocating in the 3'-5' direction.</text>
        <dbReference type="EC" id="5.6.2.4"/>
    </reaction>
</comment>
<dbReference type="InterPro" id="IPR027417">
    <property type="entry name" value="P-loop_NTPase"/>
</dbReference>
<reference evidence="14" key="1">
    <citation type="submission" date="2021-01" db="EMBL/GenBank/DDBJ databases">
        <title>Genome public.</title>
        <authorList>
            <person name="Liu C."/>
            <person name="Sun Q."/>
        </authorList>
    </citation>
    <scope>NUCLEOTIDE SEQUENCE</scope>
    <source>
        <strain evidence="14">YIM B02565</strain>
    </source>
</reference>
<dbReference type="GO" id="GO:0043138">
    <property type="term" value="F:3'-5' DNA helicase activity"/>
    <property type="evidence" value="ECO:0007669"/>
    <property type="project" value="UniProtKB-EC"/>
</dbReference>
<sequence length="659" mass="77166">MSYKLDKFQNEAVKVKSRNTLIVAAPGSGKTTVIINRVKHLLEELKVNSNNIFVITFTKAAANNMKDRFLRDNSNLKPPFFGTFHGLFYKLLIRHLGSINIISTSEAYKIVENTLKVYIDEISEDKVKEMLNEISRFKTSLGEYKIDDIITKKCIENYEDYKMEKNLMDFDDLQIEMYKLLSEDKKVLEYYSNGLKYVLVDEFQDCDLIQLKILKLLNSSNSLFCVGDEDQCIYGFRGSRPECMVNFKEEFGGEKVYLSYNYRSVSNIVKLSKNLIKNNLERNPKEIINYRGEEGNINISKPYNEKFQGEDIVNSIVKKNEQGIPLNNNVILYRTNIESRSISDELIARKIPFRFLDKEYNFFEHFICKDILAYLKLSVDPYDREAFKRIINKPFRYISKNNIESLSKLRERRNVFDDLIINGDFKSFQLNNLERLKKDISYLNKLSLPSAVDTVLNDLEYREYLREYGEKFRVASDDFERIIEEFRTIVLDFKSITTLLVHVEEVKEKLSNRERDFKEDGVLLSTIHGVKGMEFENVYILNCCEEVIPHSNATDIEEERRLFYVAITRAINNLNIYAPKTLRGRFTETSPFIKELEFKGEPEEKSKLNKGDKIFHKSHGEGEIVSLKDDVVEIEFEDGVKRKFSLSILFLNRLIEVKE</sequence>
<evidence type="ECO:0000259" key="13">
    <source>
        <dbReference type="PROSITE" id="PS51217"/>
    </source>
</evidence>
<evidence type="ECO:0000256" key="8">
    <source>
        <dbReference type="ARBA" id="ARBA00034617"/>
    </source>
</evidence>
<dbReference type="Pfam" id="PF00580">
    <property type="entry name" value="UvrD-helicase"/>
    <property type="match status" value="1"/>
</dbReference>
<dbReference type="AlphaFoldDB" id="A0A937FE65"/>
<evidence type="ECO:0000256" key="9">
    <source>
        <dbReference type="ARBA" id="ARBA00034808"/>
    </source>
</evidence>
<evidence type="ECO:0000256" key="6">
    <source>
        <dbReference type="ARBA" id="ARBA00023125"/>
    </source>
</evidence>
<comment type="caution">
    <text evidence="14">The sequence shown here is derived from an EMBL/GenBank/DDBJ whole genome shotgun (WGS) entry which is preliminary data.</text>
</comment>
<dbReference type="Proteomes" id="UP000623681">
    <property type="component" value="Unassembled WGS sequence"/>
</dbReference>
<evidence type="ECO:0000313" key="15">
    <source>
        <dbReference type="Proteomes" id="UP000623681"/>
    </source>
</evidence>
<dbReference type="InterPro" id="IPR014016">
    <property type="entry name" value="UvrD-like_ATP-bd"/>
</dbReference>
<keyword evidence="2 11" id="KW-0547">Nucleotide-binding</keyword>
<feature type="binding site" evidence="11">
    <location>
        <begin position="24"/>
        <end position="31"/>
    </location>
    <ligand>
        <name>ATP</name>
        <dbReference type="ChEBI" id="CHEBI:30616"/>
    </ligand>
</feature>
<organism evidence="14 15">
    <name type="scientific">Clostridium paridis</name>
    <dbReference type="NCBI Taxonomy" id="2803863"/>
    <lineage>
        <taxon>Bacteria</taxon>
        <taxon>Bacillati</taxon>
        <taxon>Bacillota</taxon>
        <taxon>Clostridia</taxon>
        <taxon>Eubacteriales</taxon>
        <taxon>Clostridiaceae</taxon>
        <taxon>Clostridium</taxon>
    </lineage>
</organism>
<dbReference type="InterPro" id="IPR014017">
    <property type="entry name" value="DNA_helicase_UvrD-like_C"/>
</dbReference>
<dbReference type="GO" id="GO:0003677">
    <property type="term" value="F:DNA binding"/>
    <property type="evidence" value="ECO:0007669"/>
    <property type="project" value="UniProtKB-KW"/>
</dbReference>
<dbReference type="CDD" id="cd17932">
    <property type="entry name" value="DEXQc_UvrD"/>
    <property type="match status" value="1"/>
</dbReference>
<proteinExistence type="inferred from homology"/>
<dbReference type="GO" id="GO:0005524">
    <property type="term" value="F:ATP binding"/>
    <property type="evidence" value="ECO:0007669"/>
    <property type="project" value="UniProtKB-UniRule"/>
</dbReference>
<dbReference type="EMBL" id="JAESWA010000022">
    <property type="protein sequence ID" value="MBL4932375.1"/>
    <property type="molecule type" value="Genomic_DNA"/>
</dbReference>
<evidence type="ECO:0000256" key="4">
    <source>
        <dbReference type="ARBA" id="ARBA00022806"/>
    </source>
</evidence>
<dbReference type="Gene3D" id="3.40.50.300">
    <property type="entry name" value="P-loop containing nucleotide triphosphate hydrolases"/>
    <property type="match status" value="2"/>
</dbReference>
<evidence type="ECO:0000313" key="14">
    <source>
        <dbReference type="EMBL" id="MBL4932375.1"/>
    </source>
</evidence>
<dbReference type="InterPro" id="IPR000212">
    <property type="entry name" value="DNA_helicase_UvrD/REP"/>
</dbReference>
<dbReference type="PROSITE" id="PS51217">
    <property type="entry name" value="UVRD_HELICASE_CTER"/>
    <property type="match status" value="1"/>
</dbReference>
<dbReference type="PANTHER" id="PTHR11070:SF2">
    <property type="entry name" value="ATP-DEPENDENT DNA HELICASE SRS2"/>
    <property type="match status" value="1"/>
</dbReference>
<dbReference type="PROSITE" id="PS51198">
    <property type="entry name" value="UVRD_HELICASE_ATP_BIND"/>
    <property type="match status" value="1"/>
</dbReference>
<evidence type="ECO:0000256" key="2">
    <source>
        <dbReference type="ARBA" id="ARBA00022741"/>
    </source>
</evidence>
<dbReference type="EC" id="5.6.2.4" evidence="9"/>
<dbReference type="Gene3D" id="1.10.486.10">
    <property type="entry name" value="PCRA, domain 4"/>
    <property type="match status" value="1"/>
</dbReference>
<dbReference type="GO" id="GO:0005829">
    <property type="term" value="C:cytosol"/>
    <property type="evidence" value="ECO:0007669"/>
    <property type="project" value="TreeGrafter"/>
</dbReference>
<protein>
    <recommendedName>
        <fullName evidence="9">DNA 3'-5' helicase</fullName>
        <ecNumber evidence="9">5.6.2.4</ecNumber>
    </recommendedName>
</protein>
<keyword evidence="3 11" id="KW-0378">Hydrolase</keyword>
<dbReference type="GO" id="GO:0000725">
    <property type="term" value="P:recombinational repair"/>
    <property type="evidence" value="ECO:0007669"/>
    <property type="project" value="TreeGrafter"/>
</dbReference>
<evidence type="ECO:0000259" key="12">
    <source>
        <dbReference type="PROSITE" id="PS51198"/>
    </source>
</evidence>
<comment type="similarity">
    <text evidence="1">Belongs to the helicase family. UvrD subfamily.</text>
</comment>
<evidence type="ECO:0000256" key="5">
    <source>
        <dbReference type="ARBA" id="ARBA00022840"/>
    </source>
</evidence>
<evidence type="ECO:0000256" key="10">
    <source>
        <dbReference type="ARBA" id="ARBA00048988"/>
    </source>
</evidence>
<dbReference type="InterPro" id="IPR013986">
    <property type="entry name" value="DExx_box_DNA_helicase_dom_sf"/>
</dbReference>
<evidence type="ECO:0000256" key="11">
    <source>
        <dbReference type="PROSITE-ProRule" id="PRU00560"/>
    </source>
</evidence>
<name>A0A937FE65_9CLOT</name>
<evidence type="ECO:0000256" key="1">
    <source>
        <dbReference type="ARBA" id="ARBA00009922"/>
    </source>
</evidence>
<feature type="domain" description="UvrD-like helicase C-terminal" evidence="13">
    <location>
        <begin position="266"/>
        <end position="532"/>
    </location>
</feature>
<evidence type="ECO:0000256" key="7">
    <source>
        <dbReference type="ARBA" id="ARBA00023235"/>
    </source>
</evidence>
<keyword evidence="6" id="KW-0238">DNA-binding</keyword>
<keyword evidence="5 11" id="KW-0067">ATP-binding</keyword>
<feature type="domain" description="UvrD-like helicase ATP-binding" evidence="12">
    <location>
        <begin position="3"/>
        <end position="265"/>
    </location>
</feature>
<keyword evidence="15" id="KW-1185">Reference proteome</keyword>
<dbReference type="PANTHER" id="PTHR11070">
    <property type="entry name" value="UVRD / RECB / PCRA DNA HELICASE FAMILY MEMBER"/>
    <property type="match status" value="1"/>
</dbReference>
<dbReference type="Gene3D" id="1.10.10.160">
    <property type="match status" value="1"/>
</dbReference>
<keyword evidence="7" id="KW-0413">Isomerase</keyword>